<dbReference type="PANTHER" id="PTHR46418:SF1">
    <property type="entry name" value="G-PROTEIN COUPLED RECEPTORS FAMILY 1 PROFILE DOMAIN-CONTAINING PROTEIN-RELATED"/>
    <property type="match status" value="1"/>
</dbReference>
<keyword evidence="1" id="KW-1133">Transmembrane helix</keyword>
<dbReference type="RefSeq" id="XP_053581960.1">
    <property type="nucleotide sequence ID" value="XM_053733047.1"/>
</dbReference>
<dbReference type="InterPro" id="IPR019420">
    <property type="entry name" value="7TM_GPCR_serpentine_rcpt_Srbc"/>
</dbReference>
<sequence>MSLIYSRFVVDAMYAFARCTVNKCYHNYWLWFEQIGYFSIGTVSAFLCFRLYIWNYCTKVQQQNKRISRATKISLLDTVIIFTFDLLPSFLFAHFPAVNFETVGPLSALCKNFGFVVEAIIICKVLIGKKGVAPLSTSKYTPNAT</sequence>
<dbReference type="Pfam" id="PF10316">
    <property type="entry name" value="7TM_GPCR_Srbc"/>
    <property type="match status" value="1"/>
</dbReference>
<keyword evidence="1" id="KW-0472">Membrane</keyword>
<dbReference type="EMBL" id="WUAV01000005">
    <property type="protein sequence ID" value="KAF1752930.1"/>
    <property type="molecule type" value="Genomic_DNA"/>
</dbReference>
<dbReference type="Proteomes" id="UP000483820">
    <property type="component" value="Chromosome V"/>
</dbReference>
<organism evidence="2 3">
    <name type="scientific">Caenorhabditis remanei</name>
    <name type="common">Caenorhabditis vulgaris</name>
    <dbReference type="NCBI Taxonomy" id="31234"/>
    <lineage>
        <taxon>Eukaryota</taxon>
        <taxon>Metazoa</taxon>
        <taxon>Ecdysozoa</taxon>
        <taxon>Nematoda</taxon>
        <taxon>Chromadorea</taxon>
        <taxon>Rhabditida</taxon>
        <taxon>Rhabditina</taxon>
        <taxon>Rhabditomorpha</taxon>
        <taxon>Rhabditoidea</taxon>
        <taxon>Rhabditidae</taxon>
        <taxon>Peloderinae</taxon>
        <taxon>Caenorhabditis</taxon>
    </lineage>
</organism>
<evidence type="ECO:0000313" key="2">
    <source>
        <dbReference type="EMBL" id="KAF1752930.1"/>
    </source>
</evidence>
<comment type="caution">
    <text evidence="2">The sequence shown here is derived from an EMBL/GenBank/DDBJ whole genome shotgun (WGS) entry which is preliminary data.</text>
</comment>
<protein>
    <submittedName>
        <fullName evidence="2">Uncharacterized protein</fullName>
    </submittedName>
</protein>
<proteinExistence type="predicted"/>
<keyword evidence="1" id="KW-0812">Transmembrane</keyword>
<evidence type="ECO:0000313" key="3">
    <source>
        <dbReference type="Proteomes" id="UP000483820"/>
    </source>
</evidence>
<dbReference type="KEGG" id="crq:GCK72_019485"/>
<gene>
    <name evidence="2" type="ORF">GCK72_019485</name>
</gene>
<evidence type="ECO:0000256" key="1">
    <source>
        <dbReference type="SAM" id="Phobius"/>
    </source>
</evidence>
<name>A0A6A5GCZ7_CAERE</name>
<reference evidence="2 3" key="1">
    <citation type="submission" date="2019-12" db="EMBL/GenBank/DDBJ databases">
        <title>Chromosome-level assembly of the Caenorhabditis remanei genome.</title>
        <authorList>
            <person name="Teterina A.A."/>
            <person name="Willis J.H."/>
            <person name="Phillips P.C."/>
        </authorList>
    </citation>
    <scope>NUCLEOTIDE SEQUENCE [LARGE SCALE GENOMIC DNA]</scope>
    <source>
        <strain evidence="2 3">PX506</strain>
        <tissue evidence="2">Whole organism</tissue>
    </source>
</reference>
<dbReference type="PANTHER" id="PTHR46418">
    <property type="entry name" value="SRBC-64-RELATED-RELATED"/>
    <property type="match status" value="1"/>
</dbReference>
<accession>A0A6A5GCZ7</accession>
<dbReference type="CTD" id="9838974"/>
<feature type="transmembrane region" description="Helical" evidence="1">
    <location>
        <begin position="74"/>
        <end position="94"/>
    </location>
</feature>
<dbReference type="AlphaFoldDB" id="A0A6A5GCZ7"/>
<feature type="transmembrane region" description="Helical" evidence="1">
    <location>
        <begin position="35"/>
        <end position="53"/>
    </location>
</feature>
<feature type="transmembrane region" description="Helical" evidence="1">
    <location>
        <begin position="106"/>
        <end position="127"/>
    </location>
</feature>
<dbReference type="GeneID" id="9838974"/>